<reference evidence="3 4" key="1">
    <citation type="journal article" date="2019" name="Int. J. Syst. Evol. Microbiol.">
        <title>The Global Catalogue of Microorganisms (GCM) 10K type strain sequencing project: providing services to taxonomists for standard genome sequencing and annotation.</title>
        <authorList>
            <consortium name="The Broad Institute Genomics Platform"/>
            <consortium name="The Broad Institute Genome Sequencing Center for Infectious Disease"/>
            <person name="Wu L."/>
            <person name="Ma J."/>
        </authorList>
    </citation>
    <scope>NUCLEOTIDE SEQUENCE [LARGE SCALE GENOMIC DNA]</scope>
    <source>
        <strain evidence="3 4">JCM 10671</strain>
    </source>
</reference>
<dbReference type="InterPro" id="IPR016181">
    <property type="entry name" value="Acyl_CoA_acyltransferase"/>
</dbReference>
<gene>
    <name evidence="3" type="ORF">GCM10009547_12020</name>
</gene>
<feature type="domain" description="N-acetyltransferase" evidence="2">
    <location>
        <begin position="4"/>
        <end position="160"/>
    </location>
</feature>
<dbReference type="EMBL" id="BAAAHE010000008">
    <property type="protein sequence ID" value="GAA0611574.1"/>
    <property type="molecule type" value="Genomic_DNA"/>
</dbReference>
<keyword evidence="1" id="KW-0808">Transferase</keyword>
<dbReference type="PANTHER" id="PTHR13947">
    <property type="entry name" value="GNAT FAMILY N-ACETYLTRANSFERASE"/>
    <property type="match status" value="1"/>
</dbReference>
<evidence type="ECO:0000313" key="4">
    <source>
        <dbReference type="Proteomes" id="UP001500957"/>
    </source>
</evidence>
<dbReference type="SUPFAM" id="SSF55729">
    <property type="entry name" value="Acyl-CoA N-acyltransferases (Nat)"/>
    <property type="match status" value="1"/>
</dbReference>
<keyword evidence="4" id="KW-1185">Reference proteome</keyword>
<name>A0ABN1GHE5_9ACTN</name>
<protein>
    <submittedName>
        <fullName evidence="3">GNAT family N-acetyltransferase</fullName>
    </submittedName>
</protein>
<organism evidence="3 4">
    <name type="scientific">Sporichthya brevicatena</name>
    <dbReference type="NCBI Taxonomy" id="171442"/>
    <lineage>
        <taxon>Bacteria</taxon>
        <taxon>Bacillati</taxon>
        <taxon>Actinomycetota</taxon>
        <taxon>Actinomycetes</taxon>
        <taxon>Sporichthyales</taxon>
        <taxon>Sporichthyaceae</taxon>
        <taxon>Sporichthya</taxon>
    </lineage>
</organism>
<accession>A0ABN1GHE5</accession>
<sequence>MSDVQLRGPRPGDWGWIVSRHGALYFAEYGWGTDYEAYVAHAVGELAENFDPAREAVWIAELGGAPVGSIACARKDDETAQLRFFLAEPEARGRGVGLALIRACLEFATEVGYRRMLLWTCSGLVASRALYERHGFTLESEPGPFPYDATRTEQILARDL</sequence>
<comment type="caution">
    <text evidence="3">The sequence shown here is derived from an EMBL/GenBank/DDBJ whole genome shotgun (WGS) entry which is preliminary data.</text>
</comment>
<dbReference type="PROSITE" id="PS51186">
    <property type="entry name" value="GNAT"/>
    <property type="match status" value="1"/>
</dbReference>
<dbReference type="InterPro" id="IPR050769">
    <property type="entry name" value="NAT_camello-type"/>
</dbReference>
<dbReference type="Proteomes" id="UP001500957">
    <property type="component" value="Unassembled WGS sequence"/>
</dbReference>
<dbReference type="InterPro" id="IPR000182">
    <property type="entry name" value="GNAT_dom"/>
</dbReference>
<dbReference type="RefSeq" id="WP_344602652.1">
    <property type="nucleotide sequence ID" value="NZ_BAAAHE010000008.1"/>
</dbReference>
<dbReference type="PANTHER" id="PTHR13947:SF37">
    <property type="entry name" value="LD18367P"/>
    <property type="match status" value="1"/>
</dbReference>
<evidence type="ECO:0000259" key="2">
    <source>
        <dbReference type="PROSITE" id="PS51186"/>
    </source>
</evidence>
<evidence type="ECO:0000256" key="1">
    <source>
        <dbReference type="ARBA" id="ARBA00022679"/>
    </source>
</evidence>
<proteinExistence type="predicted"/>
<dbReference type="Gene3D" id="3.40.630.30">
    <property type="match status" value="1"/>
</dbReference>
<dbReference type="CDD" id="cd04301">
    <property type="entry name" value="NAT_SF"/>
    <property type="match status" value="1"/>
</dbReference>
<evidence type="ECO:0000313" key="3">
    <source>
        <dbReference type="EMBL" id="GAA0611574.1"/>
    </source>
</evidence>
<dbReference type="Pfam" id="PF00583">
    <property type="entry name" value="Acetyltransf_1"/>
    <property type="match status" value="1"/>
</dbReference>